<dbReference type="RefSeq" id="WP_089417512.1">
    <property type="nucleotide sequence ID" value="NZ_CP022423.1"/>
</dbReference>
<keyword evidence="3" id="KW-0560">Oxidoreductase</keyword>
<evidence type="ECO:0000313" key="8">
    <source>
        <dbReference type="Proteomes" id="UP000199729"/>
    </source>
</evidence>
<dbReference type="Proteomes" id="UP000199729">
    <property type="component" value="Chromosome"/>
</dbReference>
<evidence type="ECO:0000256" key="1">
    <source>
        <dbReference type="ARBA" id="ARBA00022714"/>
    </source>
</evidence>
<organism evidence="7 8">
    <name type="scientific">Vitreoscilla filiformis</name>
    <dbReference type="NCBI Taxonomy" id="63"/>
    <lineage>
        <taxon>Bacteria</taxon>
        <taxon>Pseudomonadati</taxon>
        <taxon>Pseudomonadota</taxon>
        <taxon>Betaproteobacteria</taxon>
        <taxon>Neisseriales</taxon>
        <taxon>Neisseriaceae</taxon>
        <taxon>Vitreoscilla</taxon>
    </lineage>
</organism>
<dbReference type="PANTHER" id="PTHR44379">
    <property type="entry name" value="OXIDOREDUCTASE WITH IRON-SULFUR SUBUNIT"/>
    <property type="match status" value="1"/>
</dbReference>
<dbReference type="SUPFAM" id="SSF54292">
    <property type="entry name" value="2Fe-2S ferredoxin-like"/>
    <property type="match status" value="1"/>
</dbReference>
<dbReference type="CDD" id="cd00207">
    <property type="entry name" value="fer2"/>
    <property type="match status" value="1"/>
</dbReference>
<dbReference type="InterPro" id="IPR036884">
    <property type="entry name" value="2Fe-2S-bd_dom_sf"/>
</dbReference>
<dbReference type="OrthoDB" id="9179439at2"/>
<dbReference type="GO" id="GO:0016491">
    <property type="term" value="F:oxidoreductase activity"/>
    <property type="evidence" value="ECO:0007669"/>
    <property type="project" value="UniProtKB-KW"/>
</dbReference>
<gene>
    <name evidence="7" type="ORF">VITFI_CDS2836</name>
</gene>
<keyword evidence="4" id="KW-0408">Iron</keyword>
<dbReference type="GO" id="GO:0051537">
    <property type="term" value="F:2 iron, 2 sulfur cluster binding"/>
    <property type="evidence" value="ECO:0007669"/>
    <property type="project" value="UniProtKB-KW"/>
</dbReference>
<feature type="domain" description="2Fe-2S ferredoxin-type" evidence="6">
    <location>
        <begin position="1"/>
        <end position="76"/>
    </location>
</feature>
<evidence type="ECO:0000256" key="2">
    <source>
        <dbReference type="ARBA" id="ARBA00022723"/>
    </source>
</evidence>
<keyword evidence="1" id="KW-0001">2Fe-2S</keyword>
<dbReference type="KEGG" id="vff:VITFI_CDS2836"/>
<dbReference type="InterPro" id="IPR006058">
    <property type="entry name" value="2Fe2S_fd_BS"/>
</dbReference>
<evidence type="ECO:0000256" key="4">
    <source>
        <dbReference type="ARBA" id="ARBA00023004"/>
    </source>
</evidence>
<keyword evidence="8" id="KW-1185">Reference proteome</keyword>
<dbReference type="InterPro" id="IPR001041">
    <property type="entry name" value="2Fe-2S_ferredoxin-type"/>
</dbReference>
<dbReference type="Pfam" id="PF00111">
    <property type="entry name" value="Fer2"/>
    <property type="match status" value="1"/>
</dbReference>
<dbReference type="InterPro" id="IPR002888">
    <property type="entry name" value="2Fe-2S-bd"/>
</dbReference>
<dbReference type="PANTHER" id="PTHR44379:SF2">
    <property type="entry name" value="BLR6218 PROTEIN"/>
    <property type="match status" value="1"/>
</dbReference>
<keyword evidence="2" id="KW-0479">Metal-binding</keyword>
<dbReference type="PROSITE" id="PS51085">
    <property type="entry name" value="2FE2S_FER_2"/>
    <property type="match status" value="1"/>
</dbReference>
<dbReference type="EMBL" id="CP022423">
    <property type="protein sequence ID" value="ASM78613.1"/>
    <property type="molecule type" value="Genomic_DNA"/>
</dbReference>
<name>A0A221KIF8_VITFI</name>
<dbReference type="Pfam" id="PF01799">
    <property type="entry name" value="Fer2_2"/>
    <property type="match status" value="1"/>
</dbReference>
<protein>
    <submittedName>
        <fullName evidence="7">(2Fe-2S)-binding protein</fullName>
    </submittedName>
</protein>
<evidence type="ECO:0000256" key="3">
    <source>
        <dbReference type="ARBA" id="ARBA00023002"/>
    </source>
</evidence>
<sequence>MSTLNVNGRPHTVDVEPDTPVLWALRDALGLTGTKFGCGAGLCGACTVHLDGQAIRSCITPVSAADGKRITTVEAATDGGDKVGAAVHAAWVKHDVAQCGYCQSGQIMTATAFLKSLPPGKQPSAAEIDAAMSGNICRCGTYARIRAAVADAAKTLA</sequence>
<evidence type="ECO:0000256" key="5">
    <source>
        <dbReference type="ARBA" id="ARBA00023014"/>
    </source>
</evidence>
<dbReference type="Gene3D" id="1.10.150.120">
    <property type="entry name" value="[2Fe-2S]-binding domain"/>
    <property type="match status" value="1"/>
</dbReference>
<dbReference type="FunFam" id="3.10.20.30:FF:000020">
    <property type="entry name" value="Xanthine dehydrogenase iron-sulfur subunit"/>
    <property type="match status" value="1"/>
</dbReference>
<dbReference type="PROSITE" id="PS00197">
    <property type="entry name" value="2FE2S_FER_1"/>
    <property type="match status" value="1"/>
</dbReference>
<evidence type="ECO:0000259" key="6">
    <source>
        <dbReference type="PROSITE" id="PS51085"/>
    </source>
</evidence>
<dbReference type="AlphaFoldDB" id="A0A221KIF8"/>
<proteinExistence type="predicted"/>
<dbReference type="InterPro" id="IPR036010">
    <property type="entry name" value="2Fe-2S_ferredoxin-like_sf"/>
</dbReference>
<dbReference type="InterPro" id="IPR051452">
    <property type="entry name" value="Diverse_Oxidoreductases"/>
</dbReference>
<dbReference type="SUPFAM" id="SSF47741">
    <property type="entry name" value="CO dehydrogenase ISP C-domain like"/>
    <property type="match status" value="1"/>
</dbReference>
<evidence type="ECO:0000313" key="7">
    <source>
        <dbReference type="EMBL" id="ASM78613.1"/>
    </source>
</evidence>
<dbReference type="InterPro" id="IPR012675">
    <property type="entry name" value="Beta-grasp_dom_sf"/>
</dbReference>
<dbReference type="GO" id="GO:0046872">
    <property type="term" value="F:metal ion binding"/>
    <property type="evidence" value="ECO:0007669"/>
    <property type="project" value="UniProtKB-KW"/>
</dbReference>
<keyword evidence="5" id="KW-0411">Iron-sulfur</keyword>
<reference evidence="7 8" key="1">
    <citation type="submission" date="2017-07" db="EMBL/GenBank/DDBJ databases">
        <title>Complete Genome Sequence of the cosmetic ferment Vitreoscilla filiformis (ATCC15551).</title>
        <authorList>
            <person name="Contreras S."/>
            <person name="Sagory-Zalkind P."/>
            <person name="Blanquart H."/>
            <person name="Iltis A."/>
            <person name="Morand S.C."/>
        </authorList>
    </citation>
    <scope>NUCLEOTIDE SEQUENCE [LARGE SCALE GENOMIC DNA]</scope>
    <source>
        <strain evidence="7 8">ATCC 15551</strain>
    </source>
</reference>
<accession>A0A221KIF8</accession>
<dbReference type="Gene3D" id="3.10.20.30">
    <property type="match status" value="1"/>
</dbReference>